<comment type="caution">
    <text evidence="2">The sequence shown here is derived from an EMBL/GenBank/DDBJ whole genome shotgun (WGS) entry which is preliminary data.</text>
</comment>
<dbReference type="InterPro" id="IPR008928">
    <property type="entry name" value="6-hairpin_glycosidase_sf"/>
</dbReference>
<dbReference type="InterPro" id="IPR012341">
    <property type="entry name" value="6hp_glycosidase-like_sf"/>
</dbReference>
<reference evidence="2 3" key="1">
    <citation type="submission" date="2014-04" db="EMBL/GenBank/DDBJ databases">
        <title>Draft genome sequence of the novel Streptomyces griseorubens JSD-1 playing a role in carbon and nitrogen cycle.</title>
        <authorList>
            <consortium name="Shanghai Jiao Tong University"/>
            <person name="Feng H."/>
            <person name="Sun Y."/>
            <person name="Zhi Y."/>
            <person name="Mao L."/>
            <person name="Luo Y."/>
            <person name="Wei X."/>
            <person name="Zhou P."/>
        </authorList>
    </citation>
    <scope>NUCLEOTIDE SEQUENCE [LARGE SCALE GENOMIC DNA]</scope>
    <source>
        <strain evidence="2 3">JSD-1</strain>
    </source>
</reference>
<feature type="compositionally biased region" description="Basic and acidic residues" evidence="1">
    <location>
        <begin position="1"/>
        <end position="17"/>
    </location>
</feature>
<organism evidence="2 3">
    <name type="scientific">Streptomyces griseorubens</name>
    <dbReference type="NCBI Taxonomy" id="66897"/>
    <lineage>
        <taxon>Bacteria</taxon>
        <taxon>Bacillati</taxon>
        <taxon>Actinomycetota</taxon>
        <taxon>Actinomycetes</taxon>
        <taxon>Kitasatosporales</taxon>
        <taxon>Streptomycetaceae</taxon>
        <taxon>Streptomyces</taxon>
        <taxon>Streptomyces althioticus group</taxon>
    </lineage>
</organism>
<dbReference type="Gene3D" id="1.50.10.10">
    <property type="match status" value="1"/>
</dbReference>
<accession>A0ABR4STI8</accession>
<protein>
    <submittedName>
        <fullName evidence="2">Sugar ABC transporter permease</fullName>
    </submittedName>
</protein>
<dbReference type="SUPFAM" id="SSF48208">
    <property type="entry name" value="Six-hairpin glycosidases"/>
    <property type="match status" value="1"/>
</dbReference>
<sequence>MKARPDGDTPPSEDRRAGRVKPGPAPGWAAPALGSVLARVAVTRAEVGDRFPLYADPGTGAWRTTARGSWTGGFWAGLLWLRARHTGDPSDREAARACTARLADWAGADTSTRGLILWYGTVFADDGERIRYQGARACRDSFDPELGLVPWGSAFGGPRLMARVDGVPGMVPLLATVDVEAARSHLRRHLDLCLGSRPSSWSWLHAEATGWTACADPPPGWSRGPAWLLLALAEGARLPDGDSFAAFADTLTPASPVPLADTAHAGGPLDTSAAAITALALLRLGRRDRAVGVLEVLVDRHLTADGRLLDGCYDLPAGTAVRHELIWGDFFLAYALAELTGQVAGGTG</sequence>
<evidence type="ECO:0000256" key="1">
    <source>
        <dbReference type="SAM" id="MobiDB-lite"/>
    </source>
</evidence>
<keyword evidence="3" id="KW-1185">Reference proteome</keyword>
<gene>
    <name evidence="2" type="ORF">DJ64_21270</name>
</gene>
<feature type="region of interest" description="Disordered" evidence="1">
    <location>
        <begin position="1"/>
        <end position="28"/>
    </location>
</feature>
<name>A0ABR4STI8_9ACTN</name>
<dbReference type="EMBL" id="JJMG01000225">
    <property type="protein sequence ID" value="KEG38509.1"/>
    <property type="molecule type" value="Genomic_DNA"/>
</dbReference>
<evidence type="ECO:0000313" key="3">
    <source>
        <dbReference type="Proteomes" id="UP000027632"/>
    </source>
</evidence>
<dbReference type="RefSeq" id="WP_033275427.1">
    <property type="nucleotide sequence ID" value="NZ_KL503830.1"/>
</dbReference>
<proteinExistence type="predicted"/>
<dbReference type="Proteomes" id="UP000027632">
    <property type="component" value="Unassembled WGS sequence"/>
</dbReference>
<evidence type="ECO:0000313" key="2">
    <source>
        <dbReference type="EMBL" id="KEG38509.1"/>
    </source>
</evidence>